<dbReference type="KEGG" id="erc:Ecym_7071"/>
<evidence type="ECO:0000256" key="1">
    <source>
        <dbReference type="SAM" id="Coils"/>
    </source>
</evidence>
<dbReference type="RefSeq" id="XP_003647741.1">
    <property type="nucleotide sequence ID" value="XM_003647693.1"/>
</dbReference>
<dbReference type="EMBL" id="CP002503">
    <property type="protein sequence ID" value="AET40924.1"/>
    <property type="molecule type" value="Genomic_DNA"/>
</dbReference>
<keyword evidence="3" id="KW-1185">Reference proteome</keyword>
<dbReference type="AlphaFoldDB" id="G8JVQ9"/>
<reference evidence="3" key="1">
    <citation type="journal article" date="2012" name="G3 (Bethesda)">
        <title>Pichia sorbitophila, an interspecies yeast hybrid reveals early steps of genome resolution following polyploidization.</title>
        <authorList>
            <person name="Leh Louis V."/>
            <person name="Despons L."/>
            <person name="Friedrich A."/>
            <person name="Martin T."/>
            <person name="Durrens P."/>
            <person name="Casaregola S."/>
            <person name="Neuveglise C."/>
            <person name="Fairhead C."/>
            <person name="Marck C."/>
            <person name="Cruz J.A."/>
            <person name="Straub M.L."/>
            <person name="Kugler V."/>
            <person name="Sacerdot C."/>
            <person name="Uzunov Z."/>
            <person name="Thierry A."/>
            <person name="Weiss S."/>
            <person name="Bleykasten C."/>
            <person name="De Montigny J."/>
            <person name="Jacques N."/>
            <person name="Jung P."/>
            <person name="Lemaire M."/>
            <person name="Mallet S."/>
            <person name="Morel G."/>
            <person name="Richard G.F."/>
            <person name="Sarkar A."/>
            <person name="Savel G."/>
            <person name="Schacherer J."/>
            <person name="Seret M.L."/>
            <person name="Talla E."/>
            <person name="Samson G."/>
            <person name="Jubin C."/>
            <person name="Poulain J."/>
            <person name="Vacherie B."/>
            <person name="Barbe V."/>
            <person name="Pelletier E."/>
            <person name="Sherman D.J."/>
            <person name="Westhof E."/>
            <person name="Weissenbach J."/>
            <person name="Baret P.V."/>
            <person name="Wincker P."/>
            <person name="Gaillardin C."/>
            <person name="Dujon B."/>
            <person name="Souciet J.L."/>
        </authorList>
    </citation>
    <scope>NUCLEOTIDE SEQUENCE [LARGE SCALE GENOMIC DNA]</scope>
    <source>
        <strain evidence="3">CBS 270.75 / DBVPG 7215 / KCTC 17166 / NRRL Y-17582</strain>
    </source>
</reference>
<dbReference type="Proteomes" id="UP000006790">
    <property type="component" value="Chromosome 7"/>
</dbReference>
<evidence type="ECO:0008006" key="4">
    <source>
        <dbReference type="Google" id="ProtNLM"/>
    </source>
</evidence>
<protein>
    <recommendedName>
        <fullName evidence="4">Inner membrane assembly complex subunit 17</fullName>
    </recommendedName>
</protein>
<gene>
    <name evidence="2" type="ordered locus">Ecym_7071</name>
</gene>
<organism evidence="2 3">
    <name type="scientific">Eremothecium cymbalariae (strain CBS 270.75 / DBVPG 7215 / KCTC 17166 / NRRL Y-17582)</name>
    <name type="common">Yeast</name>
    <dbReference type="NCBI Taxonomy" id="931890"/>
    <lineage>
        <taxon>Eukaryota</taxon>
        <taxon>Fungi</taxon>
        <taxon>Dikarya</taxon>
        <taxon>Ascomycota</taxon>
        <taxon>Saccharomycotina</taxon>
        <taxon>Saccharomycetes</taxon>
        <taxon>Saccharomycetales</taxon>
        <taxon>Saccharomycetaceae</taxon>
        <taxon>Eremothecium</taxon>
    </lineage>
</organism>
<dbReference type="GeneID" id="11469345"/>
<name>G8JVQ9_ERECY</name>
<dbReference type="GO" id="GO:1990524">
    <property type="term" value="C:INA complex"/>
    <property type="evidence" value="ECO:0007669"/>
    <property type="project" value="EnsemblFungi"/>
</dbReference>
<feature type="coiled-coil region" evidence="1">
    <location>
        <begin position="102"/>
        <end position="129"/>
    </location>
</feature>
<keyword evidence="1" id="KW-0175">Coiled coil</keyword>
<dbReference type="FunCoup" id="G8JVQ9">
    <property type="interactions" value="50"/>
</dbReference>
<proteinExistence type="predicted"/>
<sequence length="158" mass="18486">MLTKTLRIISRNASYSTKPSVKRLEDLANLKSLNEVDPGVIRQLIHQRTNELNVQQELEMVKHMSKEESKSYSLPPKITKSLWILAFGASSAYMVIDWSRRAAEYDNKEKILQQRIEDLETLLNDLLEARKTSTDTSTSKSSPHQVQSKWYERWFWSR</sequence>
<evidence type="ECO:0000313" key="3">
    <source>
        <dbReference type="Proteomes" id="UP000006790"/>
    </source>
</evidence>
<accession>G8JVQ9</accession>
<dbReference type="GO" id="GO:1990677">
    <property type="term" value="C:mitochondrial inner membrane assembly complex"/>
    <property type="evidence" value="ECO:0007669"/>
    <property type="project" value="EnsemblFungi"/>
</dbReference>
<dbReference type="InParanoid" id="G8JVQ9"/>
<dbReference type="GO" id="GO:0033615">
    <property type="term" value="P:mitochondrial proton-transporting ATP synthase complex assembly"/>
    <property type="evidence" value="ECO:0007669"/>
    <property type="project" value="EnsemblFungi"/>
</dbReference>
<dbReference type="OrthoDB" id="4082954at2759"/>
<dbReference type="eggNOG" id="ENOG502S3U1">
    <property type="taxonomic scope" value="Eukaryota"/>
</dbReference>
<dbReference type="OMA" id="HYVWWKL"/>
<dbReference type="HOGENOM" id="CLU_127263_0_0_1"/>
<evidence type="ECO:0000313" key="2">
    <source>
        <dbReference type="EMBL" id="AET40924.1"/>
    </source>
</evidence>